<dbReference type="InParanoid" id="D8UHR0"/>
<proteinExistence type="predicted"/>
<accession>D8UHR0</accession>
<dbReference type="GeneID" id="9623312"/>
<dbReference type="EMBL" id="GL378408">
    <property type="protein sequence ID" value="EFJ40722.1"/>
    <property type="molecule type" value="Genomic_DNA"/>
</dbReference>
<organism evidence="2">
    <name type="scientific">Volvox carteri f. nagariensis</name>
    <dbReference type="NCBI Taxonomy" id="3068"/>
    <lineage>
        <taxon>Eukaryota</taxon>
        <taxon>Viridiplantae</taxon>
        <taxon>Chlorophyta</taxon>
        <taxon>core chlorophytes</taxon>
        <taxon>Chlorophyceae</taxon>
        <taxon>CS clade</taxon>
        <taxon>Chlamydomonadales</taxon>
        <taxon>Volvocaceae</taxon>
        <taxon>Volvox</taxon>
    </lineage>
</organism>
<reference evidence="1 2" key="1">
    <citation type="journal article" date="2010" name="Science">
        <title>Genomic analysis of organismal complexity in the multicellular green alga Volvox carteri.</title>
        <authorList>
            <person name="Prochnik S.E."/>
            <person name="Umen J."/>
            <person name="Nedelcu A.M."/>
            <person name="Hallmann A."/>
            <person name="Miller S.M."/>
            <person name="Nishii I."/>
            <person name="Ferris P."/>
            <person name="Kuo A."/>
            <person name="Mitros T."/>
            <person name="Fritz-Laylin L.K."/>
            <person name="Hellsten U."/>
            <person name="Chapman J."/>
            <person name="Simakov O."/>
            <person name="Rensing S.A."/>
            <person name="Terry A."/>
            <person name="Pangilinan J."/>
            <person name="Kapitonov V."/>
            <person name="Jurka J."/>
            <person name="Salamov A."/>
            <person name="Shapiro H."/>
            <person name="Schmutz J."/>
            <person name="Grimwood J."/>
            <person name="Lindquist E."/>
            <person name="Lucas S."/>
            <person name="Grigoriev I.V."/>
            <person name="Schmitt R."/>
            <person name="Kirk D."/>
            <person name="Rokhsar D.S."/>
        </authorList>
    </citation>
    <scope>NUCLEOTIDE SEQUENCE [LARGE SCALE GENOMIC DNA]</scope>
    <source>
        <strain evidence="2">f. Nagariensis / Eve</strain>
    </source>
</reference>
<gene>
    <name evidence="1" type="ORF">VOLCADRAFT_99413</name>
</gene>
<dbReference type="KEGG" id="vcn:VOLCADRAFT_99413"/>
<protein>
    <submittedName>
        <fullName evidence="1">Uncharacterized protein</fullName>
    </submittedName>
</protein>
<name>D8UHR0_VOLCA</name>
<keyword evidence="2" id="KW-1185">Reference proteome</keyword>
<dbReference type="AlphaFoldDB" id="D8UHR0"/>
<sequence length="164" mass="17403">MTPTAVEPSNAALSQHLNFVVDASFTGQQPLGEAIAVPKHSLEVTLSGPTSTSRYSICSIRLRDSGRGSTAAALQHPAQSNPNLPNATWEHAAYCAFIGHISCDYAIMLGWRLVAVAAVAAVAKRSTVKLFRKGVQPKPKSGSALLAVSHMIAVCRVQRDDLLL</sequence>
<evidence type="ECO:0000313" key="1">
    <source>
        <dbReference type="EMBL" id="EFJ40722.1"/>
    </source>
</evidence>
<dbReference type="RefSeq" id="XP_002958188.1">
    <property type="nucleotide sequence ID" value="XM_002958142.1"/>
</dbReference>
<dbReference type="Proteomes" id="UP000001058">
    <property type="component" value="Unassembled WGS sequence"/>
</dbReference>
<evidence type="ECO:0000313" key="2">
    <source>
        <dbReference type="Proteomes" id="UP000001058"/>
    </source>
</evidence>